<evidence type="ECO:0000313" key="2">
    <source>
        <dbReference type="Proteomes" id="UP001230649"/>
    </source>
</evidence>
<organism evidence="1 2">
    <name type="scientific">Naganishia adeliensis</name>
    <dbReference type="NCBI Taxonomy" id="92952"/>
    <lineage>
        <taxon>Eukaryota</taxon>
        <taxon>Fungi</taxon>
        <taxon>Dikarya</taxon>
        <taxon>Basidiomycota</taxon>
        <taxon>Agaricomycotina</taxon>
        <taxon>Tremellomycetes</taxon>
        <taxon>Filobasidiales</taxon>
        <taxon>Filobasidiaceae</taxon>
        <taxon>Naganishia</taxon>
    </lineage>
</organism>
<keyword evidence="2" id="KW-1185">Reference proteome</keyword>
<comment type="caution">
    <text evidence="1">The sequence shown here is derived from an EMBL/GenBank/DDBJ whole genome shotgun (WGS) entry which is preliminary data.</text>
</comment>
<proteinExistence type="predicted"/>
<dbReference type="EMBL" id="JASBWS010000220">
    <property type="protein sequence ID" value="KAJ9090903.1"/>
    <property type="molecule type" value="Genomic_DNA"/>
</dbReference>
<name>A0ACC2UVM4_9TREE</name>
<reference evidence="1" key="1">
    <citation type="submission" date="2023-04" db="EMBL/GenBank/DDBJ databases">
        <title>Draft Genome sequencing of Naganishia species isolated from polar environments using Oxford Nanopore Technology.</title>
        <authorList>
            <person name="Leo P."/>
            <person name="Venkateswaran K."/>
        </authorList>
    </citation>
    <scope>NUCLEOTIDE SEQUENCE</scope>
    <source>
        <strain evidence="1">MNA-CCFEE 5262</strain>
    </source>
</reference>
<protein>
    <submittedName>
        <fullName evidence="1">Uncharacterized protein</fullName>
    </submittedName>
</protein>
<gene>
    <name evidence="1" type="ORF">QFC20_007786</name>
</gene>
<accession>A0ACC2UVM4</accession>
<dbReference type="Proteomes" id="UP001230649">
    <property type="component" value="Unassembled WGS sequence"/>
</dbReference>
<evidence type="ECO:0000313" key="1">
    <source>
        <dbReference type="EMBL" id="KAJ9090903.1"/>
    </source>
</evidence>
<sequence>MPHAAHFNNLYNQFRVIHKAIQSVDPVVADPVPTIIARLAKYDESDQLIIVTHLVFLYSQWDPEATKTSHDGELTMTREIKLNPWNQHLLMHYEDLTPWPMDVKEEKEIPAKMWGEEWEEQFATDPRNKYDKFLPLADHCRKFNITNDDVYNMIAAISDNLDSPVQNETINTAVKSKKGGAAPESAPLVEMTAWPAKRYGIGYVGRPERPAFLNLPAPEWENAWPSFEEMFKPSGRMSITPAAVSAARKKLTKYTDSS</sequence>